<dbReference type="SUPFAM" id="SSF48452">
    <property type="entry name" value="TPR-like"/>
    <property type="match status" value="1"/>
</dbReference>
<evidence type="ECO:0000313" key="5">
    <source>
        <dbReference type="EMBL" id="MTE25492.1"/>
    </source>
</evidence>
<feature type="repeat" description="TPR" evidence="3">
    <location>
        <begin position="296"/>
        <end position="329"/>
    </location>
</feature>
<dbReference type="InterPro" id="IPR051685">
    <property type="entry name" value="Ycf3/AcsC/BcsC/TPR_MFPF"/>
</dbReference>
<dbReference type="SMART" id="SM00028">
    <property type="entry name" value="TPR"/>
    <property type="match status" value="4"/>
</dbReference>
<keyword evidence="6" id="KW-1185">Reference proteome</keyword>
<evidence type="ECO:0000313" key="6">
    <source>
        <dbReference type="Proteomes" id="UP000447545"/>
    </source>
</evidence>
<dbReference type="RefSeq" id="WP_155087338.1">
    <property type="nucleotide sequence ID" value="NZ_WJYA01000002.1"/>
</dbReference>
<dbReference type="PROSITE" id="PS50005">
    <property type="entry name" value="TPR"/>
    <property type="match status" value="3"/>
</dbReference>
<dbReference type="AlphaFoldDB" id="A0A7K1G882"/>
<keyword evidence="2 3" id="KW-0802">TPR repeat</keyword>
<reference evidence="5 6" key="1">
    <citation type="submission" date="2019-11" db="EMBL/GenBank/DDBJ databases">
        <title>Winogradskyella ouciana sp. nov., isolated from the hadal seawater of the Mariana Trench.</title>
        <authorList>
            <person name="Liu R."/>
        </authorList>
    </citation>
    <scope>NUCLEOTIDE SEQUENCE [LARGE SCALE GENOMIC DNA]</scope>
    <source>
        <strain evidence="5 6">ZXX205</strain>
    </source>
</reference>
<evidence type="ECO:0000256" key="3">
    <source>
        <dbReference type="PROSITE-ProRule" id="PRU00339"/>
    </source>
</evidence>
<protein>
    <submittedName>
        <fullName evidence="5">Tetratricopeptide repeat protein</fullName>
    </submittedName>
</protein>
<dbReference type="Gene3D" id="1.25.40.10">
    <property type="entry name" value="Tetratricopeptide repeat domain"/>
    <property type="match status" value="2"/>
</dbReference>
<proteinExistence type="predicted"/>
<comment type="caution">
    <text evidence="5">The sequence shown here is derived from an EMBL/GenBank/DDBJ whole genome shotgun (WGS) entry which is preliminary data.</text>
</comment>
<evidence type="ECO:0000256" key="1">
    <source>
        <dbReference type="ARBA" id="ARBA00022737"/>
    </source>
</evidence>
<keyword evidence="4" id="KW-0732">Signal</keyword>
<feature type="chain" id="PRO_5029776750" evidence="4">
    <location>
        <begin position="20"/>
        <end position="431"/>
    </location>
</feature>
<gene>
    <name evidence="5" type="ORF">F1003_00985</name>
</gene>
<organism evidence="5 6">
    <name type="scientific">Winogradskyella ouciana</name>
    <dbReference type="NCBI Taxonomy" id="2608631"/>
    <lineage>
        <taxon>Bacteria</taxon>
        <taxon>Pseudomonadati</taxon>
        <taxon>Bacteroidota</taxon>
        <taxon>Flavobacteriia</taxon>
        <taxon>Flavobacteriales</taxon>
        <taxon>Flavobacteriaceae</taxon>
        <taxon>Winogradskyella</taxon>
    </lineage>
</organism>
<dbReference type="InterPro" id="IPR011990">
    <property type="entry name" value="TPR-like_helical_dom_sf"/>
</dbReference>
<accession>A0A7K1G882</accession>
<dbReference type="Pfam" id="PF13414">
    <property type="entry name" value="TPR_11"/>
    <property type="match status" value="1"/>
</dbReference>
<sequence length="431" mass="48285">MKKFMTLMLLLAITSMSFAQKSEVKAIEKAVKNSNFADAKSAVAAAEALIGNMDDKTKAKFYFLKAQALYANGAGTDANVDEAIATLDQLKELESGMGKLRYTEEANEMKSQMFNSFITKANNAFNNKDYKTAAKRFEKIYRVSPQDTMYLFNAAYSAVEDQDYDTALDYFIQLKDLGYTGVKMNYYATNKETGEEEIFADKAGRDLSVKTLKTHVKPRDAQSESRRADIVKNIAIIYVTKGENEKALSAIQDAKEDNPNDYNLILSEGNVYLQLGNTDKAAELYKEALNMDPENPELNYNVGVLAMEAEQYDYAIEAFNKTLKYKPSYADAALNLSAIEINRGNALNDEMNSLGTSSADNKRYEELRSQKNEHFQKAAEHLENYVEKNPNTKNLDILGQLKNIYSALGETEKFKEMRAKVEEIEAGSGGN</sequence>
<feature type="repeat" description="TPR" evidence="3">
    <location>
        <begin position="228"/>
        <end position="261"/>
    </location>
</feature>
<dbReference type="InterPro" id="IPR019734">
    <property type="entry name" value="TPR_rpt"/>
</dbReference>
<dbReference type="PANTHER" id="PTHR44943">
    <property type="entry name" value="CELLULOSE SYNTHASE OPERON PROTEIN C"/>
    <property type="match status" value="1"/>
</dbReference>
<dbReference type="PANTHER" id="PTHR44943:SF8">
    <property type="entry name" value="TPR REPEAT-CONTAINING PROTEIN MJ0263"/>
    <property type="match status" value="1"/>
</dbReference>
<dbReference type="Pfam" id="PF13432">
    <property type="entry name" value="TPR_16"/>
    <property type="match status" value="1"/>
</dbReference>
<keyword evidence="1" id="KW-0677">Repeat</keyword>
<dbReference type="Proteomes" id="UP000447545">
    <property type="component" value="Unassembled WGS sequence"/>
</dbReference>
<feature type="repeat" description="TPR" evidence="3">
    <location>
        <begin position="262"/>
        <end position="295"/>
    </location>
</feature>
<dbReference type="PROSITE" id="PS50293">
    <property type="entry name" value="TPR_REGION"/>
    <property type="match status" value="1"/>
</dbReference>
<feature type="signal peptide" evidence="4">
    <location>
        <begin position="1"/>
        <end position="19"/>
    </location>
</feature>
<dbReference type="EMBL" id="WJYA01000002">
    <property type="protein sequence ID" value="MTE25492.1"/>
    <property type="molecule type" value="Genomic_DNA"/>
</dbReference>
<evidence type="ECO:0000256" key="2">
    <source>
        <dbReference type="ARBA" id="ARBA00022803"/>
    </source>
</evidence>
<evidence type="ECO:0000256" key="4">
    <source>
        <dbReference type="SAM" id="SignalP"/>
    </source>
</evidence>
<name>A0A7K1G882_9FLAO</name>